<gene>
    <name evidence="1" type="ORF">LWC05_14915</name>
</gene>
<evidence type="ECO:0000313" key="2">
    <source>
        <dbReference type="Proteomes" id="UP001521074"/>
    </source>
</evidence>
<dbReference type="RefSeq" id="WP_232878865.1">
    <property type="nucleotide sequence ID" value="NZ_JAJSOJ010000063.1"/>
</dbReference>
<reference evidence="1 2" key="1">
    <citation type="submission" date="2021-12" db="EMBL/GenBank/DDBJ databases">
        <title>Genome sequence of Acetobacter sicerae DmPark20a_162.</title>
        <authorList>
            <person name="Chaston J.M."/>
        </authorList>
    </citation>
    <scope>NUCLEOTIDE SEQUENCE [LARGE SCALE GENOMIC DNA]</scope>
    <source>
        <strain evidence="1 2">DmPark20a_162</strain>
    </source>
</reference>
<evidence type="ECO:0000313" key="1">
    <source>
        <dbReference type="EMBL" id="MCE0745165.1"/>
    </source>
</evidence>
<dbReference type="Proteomes" id="UP001521074">
    <property type="component" value="Unassembled WGS sequence"/>
</dbReference>
<protein>
    <submittedName>
        <fullName evidence="1">Uncharacterized protein</fullName>
    </submittedName>
</protein>
<proteinExistence type="predicted"/>
<keyword evidence="2" id="KW-1185">Reference proteome</keyword>
<comment type="caution">
    <text evidence="1">The sequence shown here is derived from an EMBL/GenBank/DDBJ whole genome shotgun (WGS) entry which is preliminary data.</text>
</comment>
<sequence length="54" mass="6203">MTVLLIQDVEKHNNSLALRSPYGEPERCVPAPALMALRLTLSCHEVKQRTRDDW</sequence>
<organism evidence="1 2">
    <name type="scientific">Acetobacter sicerae</name>
    <dbReference type="NCBI Taxonomy" id="85325"/>
    <lineage>
        <taxon>Bacteria</taxon>
        <taxon>Pseudomonadati</taxon>
        <taxon>Pseudomonadota</taxon>
        <taxon>Alphaproteobacteria</taxon>
        <taxon>Acetobacterales</taxon>
        <taxon>Acetobacteraceae</taxon>
        <taxon>Acetobacter</taxon>
    </lineage>
</organism>
<name>A0ABS8VW13_9PROT</name>
<accession>A0ABS8VW13</accession>
<dbReference type="EMBL" id="JAJSOJ010000063">
    <property type="protein sequence ID" value="MCE0745165.1"/>
    <property type="molecule type" value="Genomic_DNA"/>
</dbReference>